<comment type="caution">
    <text evidence="1">The sequence shown here is derived from an EMBL/GenBank/DDBJ whole genome shotgun (WGS) entry which is preliminary data.</text>
</comment>
<dbReference type="EMBL" id="MRDE01000021">
    <property type="protein sequence ID" value="OMH26697.1"/>
    <property type="molecule type" value="Genomic_DNA"/>
</dbReference>
<sequence>MNRPTRETPAGRAYLELQTRARRENRGTQELLTMYVVERWLGCLARSPYAADFVLKGGMLLASFGNRRPTVDADALARNMAADEQTVAARVAEIAALVRPDDGVQFLPDTISTRVIRGDAVYAGIRIVMGAQLAGAQLQLRLDVNFGDPVTPGARLMELPALRSGAEPIRLLGYPLETVLAEKLATAIDLGLANTRVRDYADVYALTDNHAVTCGSMRAALTATTTFRNVELRPLVGAAAGLGPLRASTYTAYRRRLGQAGNALPEEFQKVIDGTVALVDPVIGGITGDACWEPAIRRWSTPRPR</sequence>
<organism evidence="1 2">
    <name type="scientific">Tersicoccus phoenicis</name>
    <dbReference type="NCBI Taxonomy" id="554083"/>
    <lineage>
        <taxon>Bacteria</taxon>
        <taxon>Bacillati</taxon>
        <taxon>Actinomycetota</taxon>
        <taxon>Actinomycetes</taxon>
        <taxon>Micrococcales</taxon>
        <taxon>Micrococcaceae</taxon>
        <taxon>Tersicoccus</taxon>
    </lineage>
</organism>
<reference evidence="1 2" key="1">
    <citation type="submission" date="2016-12" db="EMBL/GenBank/DDBJ databases">
        <title>Draft genome of Tersicoccus phoenicis 1P05MA.</title>
        <authorList>
            <person name="Nakajima Y."/>
            <person name="Yoshizawa S."/>
            <person name="Nakamura K."/>
            <person name="Ogura Y."/>
            <person name="Hayashi T."/>
            <person name="Kogure K."/>
        </authorList>
    </citation>
    <scope>NUCLEOTIDE SEQUENCE [LARGE SCALE GENOMIC DNA]</scope>
    <source>
        <strain evidence="1 2">1p05MA</strain>
    </source>
</reference>
<dbReference type="Proteomes" id="UP000187085">
    <property type="component" value="Unassembled WGS sequence"/>
</dbReference>
<dbReference type="STRING" id="554083.BKD30_04730"/>
<protein>
    <submittedName>
        <fullName evidence="1">Abortive infection protein AbiGII</fullName>
    </submittedName>
</protein>
<dbReference type="InterPro" id="IPR014942">
    <property type="entry name" value="AbiEii"/>
</dbReference>
<proteinExistence type="predicted"/>
<evidence type="ECO:0000313" key="2">
    <source>
        <dbReference type="Proteomes" id="UP000187085"/>
    </source>
</evidence>
<dbReference type="Pfam" id="PF08843">
    <property type="entry name" value="AbiEii"/>
    <property type="match status" value="1"/>
</dbReference>
<keyword evidence="2" id="KW-1185">Reference proteome</keyword>
<accession>A0A1R1LGM7</accession>
<dbReference type="OrthoDB" id="9808443at2"/>
<gene>
    <name evidence="1" type="ORF">BKD30_04730</name>
</gene>
<dbReference type="RefSeq" id="WP_076702738.1">
    <property type="nucleotide sequence ID" value="NZ_MRDE01000021.1"/>
</dbReference>
<evidence type="ECO:0000313" key="1">
    <source>
        <dbReference type="EMBL" id="OMH26697.1"/>
    </source>
</evidence>
<dbReference type="AlphaFoldDB" id="A0A1R1LGM7"/>
<name>A0A1R1LGM7_9MICC</name>